<evidence type="ECO:0000313" key="2">
    <source>
        <dbReference type="Proteomes" id="UP000006001"/>
    </source>
</evidence>
<dbReference type="EMBL" id="ACUX02000019">
    <property type="protein sequence ID" value="EEZ60606.1"/>
    <property type="molecule type" value="Genomic_DNA"/>
</dbReference>
<dbReference type="STRING" id="649764.HMPREF0762_02085"/>
<comment type="caution">
    <text evidence="1">The sequence shown here is derived from an EMBL/GenBank/DDBJ whole genome shotgun (WGS) entry which is preliminary data.</text>
</comment>
<sequence length="45" mass="5296">MQDSIGSTQDLEQRKYIPLSGAYYTLRRKRDAYRRRFVAKTEGVA</sequence>
<accession>D0WJQ8</accession>
<dbReference type="Proteomes" id="UP000006001">
    <property type="component" value="Unassembled WGS sequence"/>
</dbReference>
<evidence type="ECO:0000313" key="1">
    <source>
        <dbReference type="EMBL" id="EEZ60606.1"/>
    </source>
</evidence>
<dbReference type="AlphaFoldDB" id="D0WJQ8"/>
<organism evidence="1 2">
    <name type="scientific">Slackia exigua (strain ATCC 700122 / DSM 15923 / CIP 105133 / JCM 11022 / KCTC 5966 / S-7)</name>
    <dbReference type="NCBI Taxonomy" id="649764"/>
    <lineage>
        <taxon>Bacteria</taxon>
        <taxon>Bacillati</taxon>
        <taxon>Actinomycetota</taxon>
        <taxon>Coriobacteriia</taxon>
        <taxon>Eggerthellales</taxon>
        <taxon>Eggerthellaceae</taxon>
        <taxon>Slackia</taxon>
    </lineage>
</organism>
<gene>
    <name evidence="1" type="ORF">HMPREF0762_02085</name>
</gene>
<protein>
    <submittedName>
        <fullName evidence="1">Uncharacterized protein</fullName>
    </submittedName>
</protein>
<dbReference type="HOGENOM" id="CLU_3205368_0_0_11"/>
<name>D0WJQ8_SLAES</name>
<proteinExistence type="predicted"/>
<keyword evidence="2" id="KW-1185">Reference proteome</keyword>
<reference evidence="1" key="1">
    <citation type="submission" date="2009-10" db="EMBL/GenBank/DDBJ databases">
        <authorList>
            <person name="Weinstock G."/>
            <person name="Sodergren E."/>
            <person name="Clifton S."/>
            <person name="Fulton L."/>
            <person name="Fulton B."/>
            <person name="Courtney L."/>
            <person name="Fronick C."/>
            <person name="Harrison M."/>
            <person name="Strong C."/>
            <person name="Farmer C."/>
            <person name="Delahaunty K."/>
            <person name="Markovic C."/>
            <person name="Hall O."/>
            <person name="Minx P."/>
            <person name="Tomlinson C."/>
            <person name="Mitreva M."/>
            <person name="Nelson J."/>
            <person name="Hou S."/>
            <person name="Wollam A."/>
            <person name="Pepin K.H."/>
            <person name="Johnson M."/>
            <person name="Bhonagiri V."/>
            <person name="Nash W.E."/>
            <person name="Warren W."/>
            <person name="Chinwalla A."/>
            <person name="Mardis E.R."/>
            <person name="Wilson R.K."/>
        </authorList>
    </citation>
    <scope>NUCLEOTIDE SEQUENCE [LARGE SCALE GENOMIC DNA]</scope>
    <source>
        <strain evidence="1">ATCC 700122</strain>
    </source>
</reference>